<evidence type="ECO:0000256" key="4">
    <source>
        <dbReference type="ARBA" id="ARBA00022989"/>
    </source>
</evidence>
<dbReference type="InterPro" id="IPR002994">
    <property type="entry name" value="Surf1/Shy1"/>
</dbReference>
<proteinExistence type="inferred from homology"/>
<evidence type="ECO:0000256" key="6">
    <source>
        <dbReference type="RuleBase" id="RU363076"/>
    </source>
</evidence>
<keyword evidence="5 6" id="KW-0472">Membrane</keyword>
<comment type="similarity">
    <text evidence="2 6">Belongs to the SURF1 family.</text>
</comment>
<comment type="subcellular location">
    <subcellularLocation>
        <location evidence="6">Cell membrane</location>
        <topology evidence="6">Multi-pass membrane protein</topology>
    </subcellularLocation>
    <subcellularLocation>
        <location evidence="1">Membrane</location>
    </subcellularLocation>
</comment>
<keyword evidence="9" id="KW-1185">Reference proteome</keyword>
<evidence type="ECO:0000256" key="7">
    <source>
        <dbReference type="SAM" id="MobiDB-lite"/>
    </source>
</evidence>
<dbReference type="PANTHER" id="PTHR23427">
    <property type="entry name" value="SURFEIT LOCUS PROTEIN"/>
    <property type="match status" value="1"/>
</dbReference>
<keyword evidence="6" id="KW-1003">Cell membrane</keyword>
<protein>
    <recommendedName>
        <fullName evidence="6">SURF1-like protein</fullName>
    </recommendedName>
</protein>
<feature type="transmembrane region" description="Helical" evidence="6">
    <location>
        <begin position="228"/>
        <end position="246"/>
    </location>
</feature>
<dbReference type="PANTHER" id="PTHR23427:SF2">
    <property type="entry name" value="SURFEIT LOCUS PROTEIN 1"/>
    <property type="match status" value="1"/>
</dbReference>
<feature type="region of interest" description="Disordered" evidence="7">
    <location>
        <begin position="274"/>
        <end position="309"/>
    </location>
</feature>
<evidence type="ECO:0000256" key="2">
    <source>
        <dbReference type="ARBA" id="ARBA00007165"/>
    </source>
</evidence>
<keyword evidence="3 6" id="KW-0812">Transmembrane</keyword>
<organism evidence="8 9">
    <name type="scientific">Brevibacterium daeguense</name>
    <dbReference type="NCBI Taxonomy" id="909936"/>
    <lineage>
        <taxon>Bacteria</taxon>
        <taxon>Bacillati</taxon>
        <taxon>Actinomycetota</taxon>
        <taxon>Actinomycetes</taxon>
        <taxon>Micrococcales</taxon>
        <taxon>Brevibacteriaceae</taxon>
        <taxon>Brevibacterium</taxon>
    </lineage>
</organism>
<accession>A0ABP8EG36</accession>
<evidence type="ECO:0000313" key="9">
    <source>
        <dbReference type="Proteomes" id="UP001501586"/>
    </source>
</evidence>
<evidence type="ECO:0000256" key="3">
    <source>
        <dbReference type="ARBA" id="ARBA00022692"/>
    </source>
</evidence>
<dbReference type="Pfam" id="PF02104">
    <property type="entry name" value="SURF1"/>
    <property type="match status" value="1"/>
</dbReference>
<comment type="caution">
    <text evidence="6">Lacks conserved residue(s) required for the propagation of feature annotation.</text>
</comment>
<dbReference type="CDD" id="cd06662">
    <property type="entry name" value="SURF1"/>
    <property type="match status" value="1"/>
</dbReference>
<dbReference type="Proteomes" id="UP001501586">
    <property type="component" value="Unassembled WGS sequence"/>
</dbReference>
<evidence type="ECO:0000313" key="8">
    <source>
        <dbReference type="EMBL" id="GAA4282889.1"/>
    </source>
</evidence>
<name>A0ABP8EG36_9MICO</name>
<dbReference type="EMBL" id="BAABAZ010000004">
    <property type="protein sequence ID" value="GAA4282889.1"/>
    <property type="molecule type" value="Genomic_DNA"/>
</dbReference>
<dbReference type="PROSITE" id="PS50895">
    <property type="entry name" value="SURF1"/>
    <property type="match status" value="1"/>
</dbReference>
<evidence type="ECO:0000256" key="5">
    <source>
        <dbReference type="ARBA" id="ARBA00023136"/>
    </source>
</evidence>
<keyword evidence="4 6" id="KW-1133">Transmembrane helix</keyword>
<gene>
    <name evidence="8" type="ORF">GCM10022261_04200</name>
</gene>
<sequence>MLRLALTPRWLGFLALVLLLATAFVGLSAWQVDRAQHKNDVLSGREVDVVQDFNTVLEAQVPTPSYLLDQRVELTGHYLPDAQVVVPARYLDGEEGFWVVTMFVPDGAEYGADATFAGEPREPIAVPVVRGWTADENHAMSSQPAEGEATIVGRIGPVEGPENTSGLPAGQVRTVSTSQLVNYFDVHSYSAIVFPESDTGPGASAGTDGLTRVELDKQESGGFDWQSAAYAIEWLIFAAFAIYIWWRLLRDEHLRAQAAQQPAGATEYVVVKAAGETELHTPEEASSRPDSGAASRPAGLTTKDMNSEH</sequence>
<evidence type="ECO:0000256" key="1">
    <source>
        <dbReference type="ARBA" id="ARBA00004370"/>
    </source>
</evidence>
<feature type="compositionally biased region" description="Basic and acidic residues" evidence="7">
    <location>
        <begin position="275"/>
        <end position="287"/>
    </location>
</feature>
<reference evidence="9" key="1">
    <citation type="journal article" date="2019" name="Int. J. Syst. Evol. Microbiol.">
        <title>The Global Catalogue of Microorganisms (GCM) 10K type strain sequencing project: providing services to taxonomists for standard genome sequencing and annotation.</title>
        <authorList>
            <consortium name="The Broad Institute Genomics Platform"/>
            <consortium name="The Broad Institute Genome Sequencing Center for Infectious Disease"/>
            <person name="Wu L."/>
            <person name="Ma J."/>
        </authorList>
    </citation>
    <scope>NUCLEOTIDE SEQUENCE [LARGE SCALE GENOMIC DNA]</scope>
    <source>
        <strain evidence="9">JCM 17458</strain>
    </source>
</reference>
<comment type="caution">
    <text evidence="8">The sequence shown here is derived from an EMBL/GenBank/DDBJ whole genome shotgun (WGS) entry which is preliminary data.</text>
</comment>
<dbReference type="RefSeq" id="WP_236864902.1">
    <property type="nucleotide sequence ID" value="NZ_BAABAZ010000004.1"/>
</dbReference>
<dbReference type="InterPro" id="IPR045214">
    <property type="entry name" value="Surf1/Surf4"/>
</dbReference>